<accession>A0A2W1J6M3</accession>
<organism evidence="1 2">
    <name type="scientific">Acaryochloris thomasi RCC1774</name>
    <dbReference type="NCBI Taxonomy" id="1764569"/>
    <lineage>
        <taxon>Bacteria</taxon>
        <taxon>Bacillati</taxon>
        <taxon>Cyanobacteriota</taxon>
        <taxon>Cyanophyceae</taxon>
        <taxon>Acaryochloridales</taxon>
        <taxon>Acaryochloridaceae</taxon>
        <taxon>Acaryochloris</taxon>
        <taxon>Acaryochloris thomasi</taxon>
    </lineage>
</organism>
<gene>
    <name evidence="1" type="ORF">C1752_14876</name>
</gene>
<keyword evidence="2" id="KW-1185">Reference proteome</keyword>
<reference evidence="1 2" key="1">
    <citation type="journal article" date="2018" name="Sci. Rep.">
        <title>A novel species of the marine cyanobacterium Acaryochloris with a unique pigment content and lifestyle.</title>
        <authorList>
            <person name="Partensky F."/>
            <person name="Six C."/>
            <person name="Ratin M."/>
            <person name="Garczarek L."/>
            <person name="Vaulot D."/>
            <person name="Probert I."/>
            <person name="Calteau A."/>
            <person name="Gourvil P."/>
            <person name="Marie D."/>
            <person name="Grebert T."/>
            <person name="Bouchier C."/>
            <person name="Le Panse S."/>
            <person name="Gachenot M."/>
            <person name="Rodriguez F."/>
            <person name="Garrido J.L."/>
        </authorList>
    </citation>
    <scope>NUCLEOTIDE SEQUENCE [LARGE SCALE GENOMIC DNA]</scope>
    <source>
        <strain evidence="1 2">RCC1774</strain>
    </source>
</reference>
<evidence type="ECO:0000313" key="2">
    <source>
        <dbReference type="Proteomes" id="UP000248857"/>
    </source>
</evidence>
<dbReference type="EMBL" id="PQWO01000047">
    <property type="protein sequence ID" value="PZD70263.1"/>
    <property type="molecule type" value="Genomic_DNA"/>
</dbReference>
<evidence type="ECO:0000313" key="1">
    <source>
        <dbReference type="EMBL" id="PZD70263.1"/>
    </source>
</evidence>
<dbReference type="AlphaFoldDB" id="A0A2W1J6M3"/>
<dbReference type="Proteomes" id="UP000248857">
    <property type="component" value="Unassembled WGS sequence"/>
</dbReference>
<sequence>MIHFYMPTTNLLRVLVEFAEKTEKAIQSTDKDIFCQIQVRDNKARTTIVYGIEQDEWRNETMAKTSLSVFRSGKSWSLEGSWPLLHISKQLAGNFLKAITTILPSGVRQLSTLLGKL</sequence>
<protein>
    <submittedName>
        <fullName evidence="1">Uncharacterized protein</fullName>
    </submittedName>
</protein>
<name>A0A2W1J6M3_9CYAN</name>
<comment type="caution">
    <text evidence="1">The sequence shown here is derived from an EMBL/GenBank/DDBJ whole genome shotgun (WGS) entry which is preliminary data.</text>
</comment>
<proteinExistence type="predicted"/>